<dbReference type="NCBIfam" id="TIGR03177">
    <property type="entry name" value="pilus_cpaB"/>
    <property type="match status" value="1"/>
</dbReference>
<reference evidence="3 4" key="1">
    <citation type="submission" date="2019-08" db="EMBL/GenBank/DDBJ databases">
        <title>Amphibian skin-associated Pigmentiphaga: genome sequence and occurrence across geography and hosts.</title>
        <authorList>
            <person name="Bletz M.C."/>
            <person name="Bunk B."/>
            <person name="Sproeer C."/>
            <person name="Biwer P."/>
            <person name="Reiter S."/>
            <person name="Rabemananjara F.C.E."/>
            <person name="Schulz S."/>
            <person name="Overmann J."/>
            <person name="Vences M."/>
        </authorList>
    </citation>
    <scope>NUCLEOTIDE SEQUENCE [LARGE SCALE GENOMIC DNA]</scope>
    <source>
        <strain evidence="3 4">Mada1488</strain>
    </source>
</reference>
<evidence type="ECO:0000259" key="2">
    <source>
        <dbReference type="SMART" id="SM00858"/>
    </source>
</evidence>
<keyword evidence="4" id="KW-1185">Reference proteome</keyword>
<sequence length="329" mass="33896">MNRATKIVAAVLVALSLGLAVLAIVLGRQSSPPEVVVAAPVADPAPSYPVVVADAELPVGQPIEARQLKVVNLSIFPPGTNGDIDAFVGKKPVRAIPVGRPIYESDLGAASPLSFAMTDGERAIALTVEEIGGGSGTSSGGPNRISAGDFVDVFFSLKDQSNVGRSQVRLLLSRVRVLVYGSGVTDNLAVAQSGPVTRPAVLVVPLPDVPRLLLATQHGRVVLALRAPGDDAVADVNLFHQPGPALAPRPGLNDAQRASLREPSNQAYAGMSLGGLVNLTEESVPASPSPVPVPPAVSPASPTPRQAPRAAPTRQVEIIRGTQTEVVPF</sequence>
<dbReference type="InterPro" id="IPR013974">
    <property type="entry name" value="SAF"/>
</dbReference>
<evidence type="ECO:0000313" key="4">
    <source>
        <dbReference type="Proteomes" id="UP000325161"/>
    </source>
</evidence>
<organism evidence="3 4">
    <name type="scientific">Pigmentiphaga aceris</name>
    <dbReference type="NCBI Taxonomy" id="1940612"/>
    <lineage>
        <taxon>Bacteria</taxon>
        <taxon>Pseudomonadati</taxon>
        <taxon>Pseudomonadota</taxon>
        <taxon>Betaproteobacteria</taxon>
        <taxon>Burkholderiales</taxon>
        <taxon>Alcaligenaceae</taxon>
        <taxon>Pigmentiphaga</taxon>
    </lineage>
</organism>
<dbReference type="AlphaFoldDB" id="A0A5C0AW93"/>
<dbReference type="OrthoDB" id="8776995at2"/>
<feature type="region of interest" description="Disordered" evidence="1">
    <location>
        <begin position="282"/>
        <end position="315"/>
    </location>
</feature>
<protein>
    <submittedName>
        <fullName evidence="3">Flp pilus assembly protein CpaB</fullName>
    </submittedName>
</protein>
<name>A0A5C0AW93_9BURK</name>
<feature type="compositionally biased region" description="Pro residues" evidence="1">
    <location>
        <begin position="287"/>
        <end position="297"/>
    </location>
</feature>
<evidence type="ECO:0000256" key="1">
    <source>
        <dbReference type="SAM" id="MobiDB-lite"/>
    </source>
</evidence>
<gene>
    <name evidence="3" type="primary">cpaB</name>
    <name evidence="3" type="ORF">FXN63_07155</name>
</gene>
<proteinExistence type="predicted"/>
<dbReference type="InterPro" id="IPR017592">
    <property type="entry name" value="Pilus_assmbl_Flp-typ_CpaB"/>
</dbReference>
<dbReference type="RefSeq" id="WP_148814026.1">
    <property type="nucleotide sequence ID" value="NZ_CP043046.1"/>
</dbReference>
<dbReference type="CDD" id="cd11614">
    <property type="entry name" value="SAF_CpaB_FlgA_like"/>
    <property type="match status" value="1"/>
</dbReference>
<dbReference type="EMBL" id="CP043046">
    <property type="protein sequence ID" value="QEI05643.1"/>
    <property type="molecule type" value="Genomic_DNA"/>
</dbReference>
<dbReference type="InterPro" id="IPR031571">
    <property type="entry name" value="RcpC_dom"/>
</dbReference>
<feature type="compositionally biased region" description="Low complexity" evidence="1">
    <location>
        <begin position="298"/>
        <end position="315"/>
    </location>
</feature>
<accession>A0A5C0AW93</accession>
<feature type="domain" description="SAF" evidence="2">
    <location>
        <begin position="48"/>
        <end position="108"/>
    </location>
</feature>
<dbReference type="Proteomes" id="UP000325161">
    <property type="component" value="Chromosome"/>
</dbReference>
<dbReference type="Pfam" id="PF16976">
    <property type="entry name" value="RcpC"/>
    <property type="match status" value="1"/>
</dbReference>
<dbReference type="SMART" id="SM00858">
    <property type="entry name" value="SAF"/>
    <property type="match status" value="1"/>
</dbReference>
<dbReference type="Pfam" id="PF08666">
    <property type="entry name" value="SAF"/>
    <property type="match status" value="1"/>
</dbReference>
<evidence type="ECO:0000313" key="3">
    <source>
        <dbReference type="EMBL" id="QEI05643.1"/>
    </source>
</evidence>
<dbReference type="KEGG" id="pacr:FXN63_07155"/>